<keyword evidence="4" id="KW-0560">Oxidoreductase</keyword>
<dbReference type="GO" id="GO:0071949">
    <property type="term" value="F:FAD binding"/>
    <property type="evidence" value="ECO:0007669"/>
    <property type="project" value="InterPro"/>
</dbReference>
<dbReference type="PRINTS" id="PR00420">
    <property type="entry name" value="RNGMNOXGNASE"/>
</dbReference>
<evidence type="ECO:0000313" key="8">
    <source>
        <dbReference type="EMBL" id="OKL61019.1"/>
    </source>
</evidence>
<feature type="domain" description="Histidine-specific methyltransferase SAM-dependent" evidence="7">
    <location>
        <begin position="66"/>
        <end position="363"/>
    </location>
</feature>
<evidence type="ECO:0000256" key="3">
    <source>
        <dbReference type="ARBA" id="ARBA00022827"/>
    </source>
</evidence>
<dbReference type="OrthoDB" id="1716816at2759"/>
<comment type="similarity">
    <text evidence="1">Belongs to the PheA/TfdB FAD monooxygenase family.</text>
</comment>
<dbReference type="STRING" id="1441469.A0A225AZ75"/>
<feature type="domain" description="FAD-binding" evidence="5">
    <location>
        <begin position="374"/>
        <end position="756"/>
    </location>
</feature>
<dbReference type="InterPro" id="IPR050641">
    <property type="entry name" value="RIFMO-like"/>
</dbReference>
<dbReference type="InterPro" id="IPR002938">
    <property type="entry name" value="FAD-bd"/>
</dbReference>
<dbReference type="PANTHER" id="PTHR43004:SF20">
    <property type="entry name" value="2-MONOOXYGENASE, PUTATIVE (AFU_ORTHOLOGUE AFUA_1G13660)-RELATED"/>
    <property type="match status" value="1"/>
</dbReference>
<feature type="domain" description="Phenol hydroxylase-like C-terminal dimerisation" evidence="6">
    <location>
        <begin position="791"/>
        <end position="974"/>
    </location>
</feature>
<dbReference type="InterPro" id="IPR019257">
    <property type="entry name" value="MeTrfase_dom"/>
</dbReference>
<dbReference type="SUPFAM" id="SSF51905">
    <property type="entry name" value="FAD/NAD(P)-binding domain"/>
    <property type="match status" value="1"/>
</dbReference>
<gene>
    <name evidence="8" type="ORF">UA08_03115</name>
</gene>
<evidence type="ECO:0000259" key="7">
    <source>
        <dbReference type="Pfam" id="PF10017"/>
    </source>
</evidence>
<proteinExistence type="inferred from homology"/>
<evidence type="ECO:0000256" key="1">
    <source>
        <dbReference type="ARBA" id="ARBA00007801"/>
    </source>
</evidence>
<keyword evidence="9" id="KW-1185">Reference proteome</keyword>
<dbReference type="CDD" id="cd02979">
    <property type="entry name" value="PHOX_C"/>
    <property type="match status" value="1"/>
</dbReference>
<evidence type="ECO:0000313" key="9">
    <source>
        <dbReference type="Proteomes" id="UP000214365"/>
    </source>
</evidence>
<dbReference type="Proteomes" id="UP000214365">
    <property type="component" value="Unassembled WGS sequence"/>
</dbReference>
<dbReference type="Gene3D" id="3.40.30.20">
    <property type="match status" value="1"/>
</dbReference>
<dbReference type="InterPro" id="IPR012941">
    <property type="entry name" value="Phe_hydrox_C_dim_dom"/>
</dbReference>
<dbReference type="SUPFAM" id="SSF52833">
    <property type="entry name" value="Thioredoxin-like"/>
    <property type="match status" value="1"/>
</dbReference>
<keyword evidence="2" id="KW-0285">Flavoprotein</keyword>
<dbReference type="PANTHER" id="PTHR43004">
    <property type="entry name" value="TRK SYSTEM POTASSIUM UPTAKE PROTEIN"/>
    <property type="match status" value="1"/>
</dbReference>
<accession>A0A225AZ75</accession>
<organism evidence="8 9">
    <name type="scientific">Talaromyces atroroseus</name>
    <dbReference type="NCBI Taxonomy" id="1441469"/>
    <lineage>
        <taxon>Eukaryota</taxon>
        <taxon>Fungi</taxon>
        <taxon>Dikarya</taxon>
        <taxon>Ascomycota</taxon>
        <taxon>Pezizomycotina</taxon>
        <taxon>Eurotiomycetes</taxon>
        <taxon>Eurotiomycetidae</taxon>
        <taxon>Eurotiales</taxon>
        <taxon>Trichocomaceae</taxon>
        <taxon>Talaromyces</taxon>
        <taxon>Talaromyces sect. Trachyspermi</taxon>
    </lineage>
</organism>
<sequence length="976" mass="111234">MLENILPQQFGLHAQNRPQQRHPIITTAVPLNNIIDIRSQPQKRDQSLRTLVQEKIHEYATTKGVTSLPDLLLWNEKGLKYFEDVTYSPSYYLTNEEIHLLEKNKYKIAANIPSGTMLVELGSGNLRKVKILLDALEELGRDVDYYALDVSHRELLRTLALVPPGHFNHIRCFGLLGTYDDGRDWLQRPEVQGRPKTILSLGSTLGSFQRADVAEFLASFCASSGSGGDHRNPSFLVGLDGCKNARRVLKAYNDEQGINRRFVKNGLHRANQILGYDAFDLSRWKVTGGWDEQNGSHNQYYYPAVDTYLDSRDATGKIVKSSVPAGRKLLAVQSYKYDWDDQAELVRRAGLDVVDCWASEEDYNFGKMNNTSTTDLLIIGAGPAGLMAACWASQFSDMSTRIIDQKPGRTQRGHADGLHSRTLEILDSFGIADRILRQAVGDFEMCYWNHNSETSHIERGKRSLSQPRYLSRLSQVLLNQGLIEGALLNYLNEERRIDVEWQKKGEIIDILPATDDNFNVKVKVRDLSEESNTTEIIRAQYVIACDGAQSSTREQQEVPMESHSEESIWGVLDIVPITNFRTSLYFISTPFMSVSDGLLTKQISADIRQSCVIQSERSGQIMTAPRENRLLRMYIQLNWNGNSQRGKRRESPESLVKIAAEAIQPYHLTFRHCDWWSIYKVKQRLVKRYRVQDRIFLAGDAAHMHSPMAGQGMNISMQDTYNLAWKIGSVITRKAHPSILDTYQEERHPVAQELMELDNLILQAYKQSDPRCEEVEKVREKYAGFITGTRITYPPSILTAQRKNIDSHVTVGMRLDPFDHLVANHASGSSIQIRDLLRSPGALWRLIIFPGDLREEQKMEKLRHFAASSFAENLLPKLRDRSCLEIILVHSSPRLCIDFFDIPDIFRPFDETFGYEYEKIFTDYGSHNSVPCHSQADERNEASEFCILCRPDQHVAWAGGMNEMDDLENFLAPIFV</sequence>
<dbReference type="InterPro" id="IPR036249">
    <property type="entry name" value="Thioredoxin-like_sf"/>
</dbReference>
<dbReference type="Pfam" id="PF01494">
    <property type="entry name" value="FAD_binding_3"/>
    <property type="match status" value="1"/>
</dbReference>
<dbReference type="Gene3D" id="3.50.50.60">
    <property type="entry name" value="FAD/NAD(P)-binding domain"/>
    <property type="match status" value="1"/>
</dbReference>
<dbReference type="InterPro" id="IPR017805">
    <property type="entry name" value="SAM_MeTrfase_EasF-type_put"/>
</dbReference>
<keyword evidence="3" id="KW-0274">FAD</keyword>
<dbReference type="NCBIfam" id="TIGR03439">
    <property type="entry name" value="methyl_EasF"/>
    <property type="match status" value="1"/>
</dbReference>
<dbReference type="RefSeq" id="XP_020121140.1">
    <property type="nucleotide sequence ID" value="XM_020265810.1"/>
</dbReference>
<evidence type="ECO:0000256" key="4">
    <source>
        <dbReference type="ARBA" id="ARBA00023002"/>
    </source>
</evidence>
<dbReference type="InterPro" id="IPR036188">
    <property type="entry name" value="FAD/NAD-bd_sf"/>
</dbReference>
<dbReference type="Gene3D" id="3.30.70.2450">
    <property type="match status" value="1"/>
</dbReference>
<dbReference type="Pfam" id="PF07976">
    <property type="entry name" value="Phe_hydrox_dim"/>
    <property type="match status" value="1"/>
</dbReference>
<evidence type="ECO:0000259" key="5">
    <source>
        <dbReference type="Pfam" id="PF01494"/>
    </source>
</evidence>
<dbReference type="InterPro" id="IPR038220">
    <property type="entry name" value="PHOX_C_sf"/>
</dbReference>
<dbReference type="GeneID" id="31002870"/>
<comment type="caution">
    <text evidence="8">The sequence shown here is derived from an EMBL/GenBank/DDBJ whole genome shotgun (WGS) entry which is preliminary data.</text>
</comment>
<evidence type="ECO:0000259" key="6">
    <source>
        <dbReference type="Pfam" id="PF07976"/>
    </source>
</evidence>
<evidence type="ECO:0008006" key="10">
    <source>
        <dbReference type="Google" id="ProtNLM"/>
    </source>
</evidence>
<dbReference type="SUPFAM" id="SSF54373">
    <property type="entry name" value="FAD-linked reductases, C-terminal domain"/>
    <property type="match status" value="1"/>
</dbReference>
<dbReference type="GO" id="GO:0016709">
    <property type="term" value="F:oxidoreductase activity, acting on paired donors, with incorporation or reduction of molecular oxygen, NAD(P)H as one donor, and incorporation of one atom of oxygen"/>
    <property type="evidence" value="ECO:0007669"/>
    <property type="project" value="UniProtKB-ARBA"/>
</dbReference>
<protein>
    <recommendedName>
        <fullName evidence="10">FAD-binding domain-containing protein</fullName>
    </recommendedName>
</protein>
<dbReference type="AlphaFoldDB" id="A0A225AZ75"/>
<reference evidence="8 9" key="1">
    <citation type="submission" date="2015-06" db="EMBL/GenBank/DDBJ databases">
        <title>Talaromyces atroroseus IBT 11181 draft genome.</title>
        <authorList>
            <person name="Rasmussen K.B."/>
            <person name="Rasmussen S."/>
            <person name="Petersen B."/>
            <person name="Sicheritz-Ponten T."/>
            <person name="Mortensen U.H."/>
            <person name="Thrane U."/>
        </authorList>
    </citation>
    <scope>NUCLEOTIDE SEQUENCE [LARGE SCALE GENOMIC DNA]</scope>
    <source>
        <strain evidence="8 9">IBT 11181</strain>
    </source>
</reference>
<evidence type="ECO:0000256" key="2">
    <source>
        <dbReference type="ARBA" id="ARBA00022630"/>
    </source>
</evidence>
<dbReference type="EMBL" id="LFMY01000004">
    <property type="protein sequence ID" value="OKL61019.1"/>
    <property type="molecule type" value="Genomic_DNA"/>
</dbReference>
<dbReference type="InterPro" id="IPR029063">
    <property type="entry name" value="SAM-dependent_MTases_sf"/>
</dbReference>
<name>A0A225AZ75_TALAT</name>
<dbReference type="Gene3D" id="3.40.50.150">
    <property type="entry name" value="Vaccinia Virus protein VP39"/>
    <property type="match status" value="1"/>
</dbReference>
<dbReference type="Pfam" id="PF10017">
    <property type="entry name" value="Methyltransf_33"/>
    <property type="match status" value="1"/>
</dbReference>